<evidence type="ECO:0000313" key="3">
    <source>
        <dbReference type="EMBL" id="KAF5193331.1"/>
    </source>
</evidence>
<sequence>MNLASNSQPFFPNSLKSIYGVTSSSSFKTNLFTFLYFKTHPFKAVKISASSTNFDSQSSIPNSEDKNPNPNSELLQIGAESKTSNFVEKNLNPISDSGEIEAGNKDSDSSNKNDGGGKKEMPLALKLAMEKAKKYKKNKGDAGIVGSSTAVEEKKQGSGLEKTEETIPKSSRNGIVDRKVSSIDFVGLNFSDKKNSRGLPAGLVPMENNFSDKVLSEVEMIIGDTSKFGTAATPELNKQDESDLYKPKVSTWGVFPRPNDISKTFGGGRTIRPGDVLETEEEKAAKDARTKELLAAYKKKTGLNIDPKLKASCEKAFKDGDKLMDTGKLKEALPFYEKVMKDMAFQSELHGLAALQWSICQDSLSRQNEARVMYEKLQSHPNVTVRKKAKQFLFGFQAMEILKVKNSSLYVNTTDYRNYFEAFVQDKTSYPQRVVEDEEDAFQQILPYILFLACPFLFLLAMVARKGM</sequence>
<dbReference type="PANTHER" id="PTHR35482:SF1">
    <property type="entry name" value="CYTOCHROME C OXIDASE SUBUNIT"/>
    <property type="match status" value="1"/>
</dbReference>
<feature type="region of interest" description="Disordered" evidence="1">
    <location>
        <begin position="53"/>
        <end position="74"/>
    </location>
</feature>
<keyword evidence="2" id="KW-0812">Transmembrane</keyword>
<evidence type="ECO:0000313" key="4">
    <source>
        <dbReference type="Proteomes" id="UP000554482"/>
    </source>
</evidence>
<dbReference type="PANTHER" id="PTHR35482">
    <property type="entry name" value="CYTOCHROME C OXIDASE SUBUNIT"/>
    <property type="match status" value="1"/>
</dbReference>
<dbReference type="OrthoDB" id="206869at2759"/>
<keyword evidence="4" id="KW-1185">Reference proteome</keyword>
<reference evidence="3 4" key="1">
    <citation type="submission" date="2020-06" db="EMBL/GenBank/DDBJ databases">
        <title>Transcriptomic and genomic resources for Thalictrum thalictroides and T. hernandezii: Facilitating candidate gene discovery in an emerging model plant lineage.</title>
        <authorList>
            <person name="Arias T."/>
            <person name="Riano-Pachon D.M."/>
            <person name="Di Stilio V.S."/>
        </authorList>
    </citation>
    <scope>NUCLEOTIDE SEQUENCE [LARGE SCALE GENOMIC DNA]</scope>
    <source>
        <strain evidence="4">cv. WT478/WT964</strain>
        <tissue evidence="3">Leaves</tissue>
    </source>
</reference>
<evidence type="ECO:0000256" key="1">
    <source>
        <dbReference type="SAM" id="MobiDB-lite"/>
    </source>
</evidence>
<accession>A0A7J6W7W0</accession>
<dbReference type="EMBL" id="JABWDY010020178">
    <property type="protein sequence ID" value="KAF5193331.1"/>
    <property type="molecule type" value="Genomic_DNA"/>
</dbReference>
<evidence type="ECO:0000256" key="2">
    <source>
        <dbReference type="SAM" id="Phobius"/>
    </source>
</evidence>
<name>A0A7J6W7W0_THATH</name>
<feature type="compositionally biased region" description="Basic and acidic residues" evidence="1">
    <location>
        <begin position="102"/>
        <end position="120"/>
    </location>
</feature>
<feature type="transmembrane region" description="Helical" evidence="2">
    <location>
        <begin position="445"/>
        <end position="464"/>
    </location>
</feature>
<feature type="region of interest" description="Disordered" evidence="1">
    <location>
        <begin position="89"/>
        <end position="120"/>
    </location>
</feature>
<keyword evidence="2" id="KW-1133">Transmembrane helix</keyword>
<dbReference type="Proteomes" id="UP000554482">
    <property type="component" value="Unassembled WGS sequence"/>
</dbReference>
<gene>
    <name evidence="3" type="ORF">FRX31_017084</name>
</gene>
<dbReference type="AlphaFoldDB" id="A0A7J6W7W0"/>
<comment type="caution">
    <text evidence="3">The sequence shown here is derived from an EMBL/GenBank/DDBJ whole genome shotgun (WGS) entry which is preliminary data.</text>
</comment>
<organism evidence="3 4">
    <name type="scientific">Thalictrum thalictroides</name>
    <name type="common">Rue-anemone</name>
    <name type="synonym">Anemone thalictroides</name>
    <dbReference type="NCBI Taxonomy" id="46969"/>
    <lineage>
        <taxon>Eukaryota</taxon>
        <taxon>Viridiplantae</taxon>
        <taxon>Streptophyta</taxon>
        <taxon>Embryophyta</taxon>
        <taxon>Tracheophyta</taxon>
        <taxon>Spermatophyta</taxon>
        <taxon>Magnoliopsida</taxon>
        <taxon>Ranunculales</taxon>
        <taxon>Ranunculaceae</taxon>
        <taxon>Thalictroideae</taxon>
        <taxon>Thalictrum</taxon>
    </lineage>
</organism>
<keyword evidence="2" id="KW-0472">Membrane</keyword>
<protein>
    <submittedName>
        <fullName evidence="3">Cytochrome c oxidase subunit</fullName>
    </submittedName>
</protein>
<proteinExistence type="predicted"/>